<dbReference type="Proteomes" id="UP000011661">
    <property type="component" value="Unassembled WGS sequence"/>
</dbReference>
<keyword evidence="2" id="KW-1185">Reference proteome</keyword>
<dbReference type="EMBL" id="AOHX01000061">
    <property type="protein sequence ID" value="ELY40671.1"/>
    <property type="molecule type" value="Genomic_DNA"/>
</dbReference>
<dbReference type="SUPFAM" id="SSF50475">
    <property type="entry name" value="FMN-binding split barrel"/>
    <property type="match status" value="1"/>
</dbReference>
<protein>
    <submittedName>
        <fullName evidence="1">Flavin-nucleotide-binding protein-like protein</fullName>
    </submittedName>
</protein>
<dbReference type="STRING" id="1230460.C495_17172"/>
<evidence type="ECO:0000313" key="1">
    <source>
        <dbReference type="EMBL" id="ELY40671.1"/>
    </source>
</evidence>
<comment type="caution">
    <text evidence="1">The sequence shown here is derived from an EMBL/GenBank/DDBJ whole genome shotgun (WGS) entry which is preliminary data.</text>
</comment>
<dbReference type="OrthoDB" id="953at2157"/>
<dbReference type="Gene3D" id="2.30.110.10">
    <property type="entry name" value="Electron Transport, Fmn-binding Protein, Chain A"/>
    <property type="match status" value="1"/>
</dbReference>
<proteinExistence type="predicted"/>
<gene>
    <name evidence="1" type="ORF">C495_17172</name>
</gene>
<dbReference type="Pfam" id="PF12900">
    <property type="entry name" value="Pyridox_ox_2"/>
    <property type="match status" value="1"/>
</dbReference>
<name>L9VUG8_9EURY</name>
<dbReference type="eggNOG" id="arCOG00512">
    <property type="taxonomic scope" value="Archaea"/>
</dbReference>
<dbReference type="InterPro" id="IPR024747">
    <property type="entry name" value="Pyridox_Oxase-rel"/>
</dbReference>
<dbReference type="PATRIC" id="fig|1230460.4.peg.3474"/>
<accession>L9VUG8</accession>
<dbReference type="AlphaFoldDB" id="L9VUG8"/>
<dbReference type="InterPro" id="IPR012349">
    <property type="entry name" value="Split_barrel_FMN-bd"/>
</dbReference>
<reference evidence="1 2" key="1">
    <citation type="journal article" date="2014" name="PLoS Genet.">
        <title>Phylogenetically driven sequencing of extremely halophilic archaea reveals strategies for static and dynamic osmo-response.</title>
        <authorList>
            <person name="Becker E.A."/>
            <person name="Seitzer P.M."/>
            <person name="Tritt A."/>
            <person name="Larsen D."/>
            <person name="Krusor M."/>
            <person name="Yao A.I."/>
            <person name="Wu D."/>
            <person name="Madern D."/>
            <person name="Eisen J.A."/>
            <person name="Darling A.E."/>
            <person name="Facciotti M.T."/>
        </authorList>
    </citation>
    <scope>NUCLEOTIDE SEQUENCE [LARGE SCALE GENOMIC DNA]</scope>
    <source>
        <strain evidence="1 2">JCM 14089</strain>
    </source>
</reference>
<sequence length="163" mass="18340">MTTDTLRDYGVVRMDDDEIRNFLSSQSVGVLGLPTDDAPVLRPMSFWFDGESCIYILYVLGSSSRKAERTDSTAAARFLVYRADTPFNWTSVLLTGSITAVPERERETIREDMEIRWRPDVFEQASTSATTELYRLEIEEQAGVKHLGLPSGFEPDSSDDQSA</sequence>
<organism evidence="1 2">
    <name type="scientific">Natronorubrum sulfidifaciens JCM 14089</name>
    <dbReference type="NCBI Taxonomy" id="1230460"/>
    <lineage>
        <taxon>Archaea</taxon>
        <taxon>Methanobacteriati</taxon>
        <taxon>Methanobacteriota</taxon>
        <taxon>Stenosarchaea group</taxon>
        <taxon>Halobacteria</taxon>
        <taxon>Halobacteriales</taxon>
        <taxon>Natrialbaceae</taxon>
        <taxon>Natronorubrum</taxon>
    </lineage>
</organism>
<dbReference type="RefSeq" id="WP_008165158.1">
    <property type="nucleotide sequence ID" value="NZ_AOHX01000061.1"/>
</dbReference>
<evidence type="ECO:0000313" key="2">
    <source>
        <dbReference type="Proteomes" id="UP000011661"/>
    </source>
</evidence>